<comment type="caution">
    <text evidence="2">The sequence shown here is derived from an EMBL/GenBank/DDBJ whole genome shotgun (WGS) entry which is preliminary data.</text>
</comment>
<organism evidence="2 3">
    <name type="scientific">Apiospora phragmitis</name>
    <dbReference type="NCBI Taxonomy" id="2905665"/>
    <lineage>
        <taxon>Eukaryota</taxon>
        <taxon>Fungi</taxon>
        <taxon>Dikarya</taxon>
        <taxon>Ascomycota</taxon>
        <taxon>Pezizomycotina</taxon>
        <taxon>Sordariomycetes</taxon>
        <taxon>Xylariomycetidae</taxon>
        <taxon>Amphisphaeriales</taxon>
        <taxon>Apiosporaceae</taxon>
        <taxon>Apiospora</taxon>
    </lineage>
</organism>
<keyword evidence="3" id="KW-1185">Reference proteome</keyword>
<evidence type="ECO:0000256" key="1">
    <source>
        <dbReference type="SAM" id="MobiDB-lite"/>
    </source>
</evidence>
<feature type="region of interest" description="Disordered" evidence="1">
    <location>
        <begin position="219"/>
        <end position="244"/>
    </location>
</feature>
<dbReference type="Proteomes" id="UP001480595">
    <property type="component" value="Unassembled WGS sequence"/>
</dbReference>
<dbReference type="RefSeq" id="XP_066719623.1">
    <property type="nucleotide sequence ID" value="XM_066855345.1"/>
</dbReference>
<feature type="compositionally biased region" description="Polar residues" evidence="1">
    <location>
        <begin position="231"/>
        <end position="244"/>
    </location>
</feature>
<name>A0ABR1VZI8_9PEZI</name>
<feature type="compositionally biased region" description="Basic residues" evidence="1">
    <location>
        <begin position="219"/>
        <end position="229"/>
    </location>
</feature>
<gene>
    <name evidence="2" type="ORF">PG994_003936</name>
</gene>
<accession>A0ABR1VZI8</accession>
<proteinExistence type="predicted"/>
<dbReference type="GeneID" id="92088408"/>
<sequence>MDRSVAFGITTVLLPGESASIVEEVMSIFVGGQFVSEQHDHHLPNTTAINNNNNDKRHNYPNLFQLDQFLMDVKPDRELVSEFQPWTDPSAGIPEDLAQVFVKLGIDNSIIHNDDDDDEAWQQQQQQRLASRLSSLALDPSTRPQALRHIIMRVAFGSTALNSGSSISMLPPFVAAFGRHLGEFQPDEPSLQHGGNLDVFSTALTKWRQLSVYLLRHHRHHHHHRRRRAATSPSNPSEDVSTQQAQQLAVELNRFLAPFVAVAVAEDDDDDGLDKLARYEQENDLREALVECATFAYVLFLQPSEYRFVYSDGKKSVKKDDGHVSSEKIVVCPGLQRVRDEEGRRYPSPRILMCPVVEETIVAASSNTIGTAI</sequence>
<evidence type="ECO:0000313" key="2">
    <source>
        <dbReference type="EMBL" id="KAK8076664.1"/>
    </source>
</evidence>
<dbReference type="EMBL" id="JAQQWL010000004">
    <property type="protein sequence ID" value="KAK8076664.1"/>
    <property type="molecule type" value="Genomic_DNA"/>
</dbReference>
<evidence type="ECO:0000313" key="3">
    <source>
        <dbReference type="Proteomes" id="UP001480595"/>
    </source>
</evidence>
<reference evidence="2 3" key="1">
    <citation type="submission" date="2023-01" db="EMBL/GenBank/DDBJ databases">
        <title>Analysis of 21 Apiospora genomes using comparative genomics revels a genus with tremendous synthesis potential of carbohydrate active enzymes and secondary metabolites.</title>
        <authorList>
            <person name="Sorensen T."/>
        </authorList>
    </citation>
    <scope>NUCLEOTIDE SEQUENCE [LARGE SCALE GENOMIC DNA]</scope>
    <source>
        <strain evidence="2 3">CBS 135458</strain>
    </source>
</reference>
<protein>
    <submittedName>
        <fullName evidence="2">Uncharacterized protein</fullName>
    </submittedName>
</protein>